<dbReference type="OrthoDB" id="9789634at2"/>
<dbReference type="PANTHER" id="PTHR47837">
    <property type="entry name" value="GTP PYROPHOSPHOKINASE YJBM"/>
    <property type="match status" value="1"/>
</dbReference>
<feature type="domain" description="RelA/SpoT" evidence="1">
    <location>
        <begin position="20"/>
        <end position="139"/>
    </location>
</feature>
<keyword evidence="3" id="KW-1185">Reference proteome</keyword>
<gene>
    <name evidence="2" type="ORF">FS320_36040</name>
</gene>
<evidence type="ECO:0000259" key="1">
    <source>
        <dbReference type="SMART" id="SM00954"/>
    </source>
</evidence>
<dbReference type="Pfam" id="PF04607">
    <property type="entry name" value="RelA_SpoT"/>
    <property type="match status" value="1"/>
</dbReference>
<sequence length="292" mass="33805">MHISLRRLATEADPDALTAQRLKRVESILRKLQRNTQMSLCRMQDIGGCRAVVRTVADVYKIRESYRRSRIKHHLANEKDYIQQPKISGYRGIHLVYKYNSDRTETYNNQQIELQIRSAIQHYWATAVETVGTFLDQSLKSSEGSEEWLRFFSYTSSLFAHKEGTPPLANAPNKSDLIVAIRAMADQLRVRDTLTVYRNTLMITEDHEYRRAHYFLLLLEPEAGRLEVRSYRSSEITRAAEEYLEVESELTKKPGAQAVLVSVEHLDSLRRAFPNYFLDTESFLGELDDVLG</sequence>
<keyword evidence="2" id="KW-0418">Kinase</keyword>
<proteinExistence type="predicted"/>
<comment type="caution">
    <text evidence="2">The sequence shown here is derived from an EMBL/GenBank/DDBJ whole genome shotgun (WGS) entry which is preliminary data.</text>
</comment>
<dbReference type="InterPro" id="IPR007685">
    <property type="entry name" value="RelA_SpoT"/>
</dbReference>
<dbReference type="InterPro" id="IPR043519">
    <property type="entry name" value="NT_sf"/>
</dbReference>
<dbReference type="SUPFAM" id="SSF81301">
    <property type="entry name" value="Nucleotidyltransferase"/>
    <property type="match status" value="1"/>
</dbReference>
<dbReference type="RefSeq" id="WP_152717159.1">
    <property type="nucleotide sequence ID" value="NZ_VOSK01000342.1"/>
</dbReference>
<dbReference type="PANTHER" id="PTHR47837:SF1">
    <property type="entry name" value="GTP PYROPHOSPHOKINASE YJBM"/>
    <property type="match status" value="1"/>
</dbReference>
<evidence type="ECO:0000313" key="3">
    <source>
        <dbReference type="Proteomes" id="UP000403266"/>
    </source>
</evidence>
<dbReference type="SMART" id="SM00954">
    <property type="entry name" value="RelA_SpoT"/>
    <property type="match status" value="1"/>
</dbReference>
<accession>A0A5N7MUF9</accession>
<dbReference type="GO" id="GO:0015969">
    <property type="term" value="P:guanosine tetraphosphate metabolic process"/>
    <property type="evidence" value="ECO:0007669"/>
    <property type="project" value="InterPro"/>
</dbReference>
<protein>
    <submittedName>
        <fullName evidence="2">GTP pyrophosphokinase</fullName>
    </submittedName>
</protein>
<dbReference type="Proteomes" id="UP000403266">
    <property type="component" value="Unassembled WGS sequence"/>
</dbReference>
<dbReference type="InterPro" id="IPR052366">
    <property type="entry name" value="GTP_Pyrophosphokinase"/>
</dbReference>
<dbReference type="CDD" id="cd05399">
    <property type="entry name" value="NT_Rel-Spo_like"/>
    <property type="match status" value="1"/>
</dbReference>
<evidence type="ECO:0000313" key="2">
    <source>
        <dbReference type="EMBL" id="MPR30310.1"/>
    </source>
</evidence>
<keyword evidence="2" id="KW-0808">Transferase</keyword>
<reference evidence="2 3" key="1">
    <citation type="journal article" date="2019" name="Syst. Appl. Microbiol.">
        <title>Microvirga tunisiensis sp. nov., a root nodule symbiotic bacterium isolated from Lupinus micranthus and L. luteus grown in Northern Tunisia.</title>
        <authorList>
            <person name="Msaddak A."/>
            <person name="Rejili M."/>
            <person name="Duran D."/>
            <person name="Mars M."/>
            <person name="Palacios J.M."/>
            <person name="Ruiz-Argueso T."/>
            <person name="Rey L."/>
            <person name="Imperial J."/>
        </authorList>
    </citation>
    <scope>NUCLEOTIDE SEQUENCE [LARGE SCALE GENOMIC DNA]</scope>
    <source>
        <strain evidence="2 3">Lmie10</strain>
    </source>
</reference>
<dbReference type="Gene3D" id="3.30.460.10">
    <property type="entry name" value="Beta Polymerase, domain 2"/>
    <property type="match status" value="1"/>
</dbReference>
<dbReference type="GO" id="GO:0016301">
    <property type="term" value="F:kinase activity"/>
    <property type="evidence" value="ECO:0007669"/>
    <property type="project" value="UniProtKB-KW"/>
</dbReference>
<dbReference type="AlphaFoldDB" id="A0A5N7MUF9"/>
<organism evidence="2 3">
    <name type="scientific">Microvirga tunisiensis</name>
    <dbReference type="NCBI Taxonomy" id="2108360"/>
    <lineage>
        <taxon>Bacteria</taxon>
        <taxon>Pseudomonadati</taxon>
        <taxon>Pseudomonadota</taxon>
        <taxon>Alphaproteobacteria</taxon>
        <taxon>Hyphomicrobiales</taxon>
        <taxon>Methylobacteriaceae</taxon>
        <taxon>Microvirga</taxon>
    </lineage>
</organism>
<dbReference type="EMBL" id="VOSK01000342">
    <property type="protein sequence ID" value="MPR30310.1"/>
    <property type="molecule type" value="Genomic_DNA"/>
</dbReference>
<name>A0A5N7MUF9_9HYPH</name>